<accession>A0A6C0AVY1</accession>
<proteinExistence type="predicted"/>
<reference evidence="1" key="1">
    <citation type="journal article" date="2020" name="Nature">
        <title>Giant virus diversity and host interactions through global metagenomics.</title>
        <authorList>
            <person name="Schulz F."/>
            <person name="Roux S."/>
            <person name="Paez-Espino D."/>
            <person name="Jungbluth S."/>
            <person name="Walsh D.A."/>
            <person name="Denef V.J."/>
            <person name="McMahon K.D."/>
            <person name="Konstantinidis K.T."/>
            <person name="Eloe-Fadrosh E.A."/>
            <person name="Kyrpides N.C."/>
            <person name="Woyke T."/>
        </authorList>
    </citation>
    <scope>NUCLEOTIDE SEQUENCE</scope>
    <source>
        <strain evidence="1">GVMAG-S-ERX555943-30</strain>
    </source>
</reference>
<sequence length="44" mass="5273">MVYYFHCILPSYFIFEKQYKPTPSIYYVDGFMGVAQWNGVALWV</sequence>
<dbReference type="EMBL" id="MN738755">
    <property type="protein sequence ID" value="QHS83441.1"/>
    <property type="molecule type" value="Genomic_DNA"/>
</dbReference>
<organism evidence="1">
    <name type="scientific">viral metagenome</name>
    <dbReference type="NCBI Taxonomy" id="1070528"/>
    <lineage>
        <taxon>unclassified sequences</taxon>
        <taxon>metagenomes</taxon>
        <taxon>organismal metagenomes</taxon>
    </lineage>
</organism>
<evidence type="ECO:0000313" key="1">
    <source>
        <dbReference type="EMBL" id="QHS83441.1"/>
    </source>
</evidence>
<name>A0A6C0AVY1_9ZZZZ</name>
<dbReference type="AlphaFoldDB" id="A0A6C0AVY1"/>
<protein>
    <submittedName>
        <fullName evidence="1">Uncharacterized protein</fullName>
    </submittedName>
</protein>